<gene>
    <name evidence="1" type="ORF">ZIOFF_026513</name>
</gene>
<keyword evidence="2" id="KW-1185">Reference proteome</keyword>
<name>A0A8J5HGQ1_ZINOF</name>
<accession>A0A8J5HGQ1</accession>
<organism evidence="1 2">
    <name type="scientific">Zingiber officinale</name>
    <name type="common">Ginger</name>
    <name type="synonym">Amomum zingiber</name>
    <dbReference type="NCBI Taxonomy" id="94328"/>
    <lineage>
        <taxon>Eukaryota</taxon>
        <taxon>Viridiplantae</taxon>
        <taxon>Streptophyta</taxon>
        <taxon>Embryophyta</taxon>
        <taxon>Tracheophyta</taxon>
        <taxon>Spermatophyta</taxon>
        <taxon>Magnoliopsida</taxon>
        <taxon>Liliopsida</taxon>
        <taxon>Zingiberales</taxon>
        <taxon>Zingiberaceae</taxon>
        <taxon>Zingiber</taxon>
    </lineage>
</organism>
<evidence type="ECO:0000313" key="2">
    <source>
        <dbReference type="Proteomes" id="UP000734854"/>
    </source>
</evidence>
<dbReference type="AlphaFoldDB" id="A0A8J5HGQ1"/>
<dbReference type="EMBL" id="JACMSC010000007">
    <property type="protein sequence ID" value="KAG6516065.1"/>
    <property type="molecule type" value="Genomic_DNA"/>
</dbReference>
<proteinExistence type="predicted"/>
<sequence>MIQASASHSAFIAIPLLGHFLLPIPNGIIHFPSSNLSGANTSGASQIVGFLWIEYAFTRRMVPGGTREPTTKHLPEDSCGSSRGAAGYIRSILNDAVEVGKVPQDSINPFVKQAVQYAIAAFKVILSEKEKLQKLLLQGLDITILGSNDFYSCRDQGCCVEYITLVGDNLASIFPDASLNPLLCGIPQPLLFFPLFGSRTLAYYPTSQVTLLFGSRTLA</sequence>
<dbReference type="Proteomes" id="UP000734854">
    <property type="component" value="Unassembled WGS sequence"/>
</dbReference>
<comment type="caution">
    <text evidence="1">The sequence shown here is derived from an EMBL/GenBank/DDBJ whole genome shotgun (WGS) entry which is preliminary data.</text>
</comment>
<reference evidence="1 2" key="1">
    <citation type="submission" date="2020-08" db="EMBL/GenBank/DDBJ databases">
        <title>Plant Genome Project.</title>
        <authorList>
            <person name="Zhang R.-G."/>
        </authorList>
    </citation>
    <scope>NUCLEOTIDE SEQUENCE [LARGE SCALE GENOMIC DNA]</scope>
    <source>
        <tissue evidence="1">Rhizome</tissue>
    </source>
</reference>
<evidence type="ECO:0000313" key="1">
    <source>
        <dbReference type="EMBL" id="KAG6516065.1"/>
    </source>
</evidence>
<protein>
    <submittedName>
        <fullName evidence="1">Uncharacterized protein</fullName>
    </submittedName>
</protein>